<keyword evidence="2" id="KW-1185">Reference proteome</keyword>
<reference evidence="1" key="2">
    <citation type="journal article" date="2020" name="Nat. Commun.">
        <title>Large-scale genome sequencing of mycorrhizal fungi provides insights into the early evolution of symbiotic traits.</title>
        <authorList>
            <person name="Miyauchi S."/>
            <person name="Kiss E."/>
            <person name="Kuo A."/>
            <person name="Drula E."/>
            <person name="Kohler A."/>
            <person name="Sanchez-Garcia M."/>
            <person name="Morin E."/>
            <person name="Andreopoulos B."/>
            <person name="Barry K.W."/>
            <person name="Bonito G."/>
            <person name="Buee M."/>
            <person name="Carver A."/>
            <person name="Chen C."/>
            <person name="Cichocki N."/>
            <person name="Clum A."/>
            <person name="Culley D."/>
            <person name="Crous P.W."/>
            <person name="Fauchery L."/>
            <person name="Girlanda M."/>
            <person name="Hayes R.D."/>
            <person name="Keri Z."/>
            <person name="LaButti K."/>
            <person name="Lipzen A."/>
            <person name="Lombard V."/>
            <person name="Magnuson J."/>
            <person name="Maillard F."/>
            <person name="Murat C."/>
            <person name="Nolan M."/>
            <person name="Ohm R.A."/>
            <person name="Pangilinan J."/>
            <person name="Pereira M.F."/>
            <person name="Perotto S."/>
            <person name="Peter M."/>
            <person name="Pfister S."/>
            <person name="Riley R."/>
            <person name="Sitrit Y."/>
            <person name="Stielow J.B."/>
            <person name="Szollosi G."/>
            <person name="Zifcakova L."/>
            <person name="Stursova M."/>
            <person name="Spatafora J.W."/>
            <person name="Tedersoo L."/>
            <person name="Vaario L.M."/>
            <person name="Yamada A."/>
            <person name="Yan M."/>
            <person name="Wang P."/>
            <person name="Xu J."/>
            <person name="Bruns T."/>
            <person name="Baldrian P."/>
            <person name="Vilgalys R."/>
            <person name="Dunand C."/>
            <person name="Henrissat B."/>
            <person name="Grigoriev I.V."/>
            <person name="Hibbett D."/>
            <person name="Nagy L.G."/>
            <person name="Martin F.M."/>
        </authorList>
    </citation>
    <scope>NUCLEOTIDE SEQUENCE</scope>
    <source>
        <strain evidence="1">BED1</strain>
    </source>
</reference>
<name>A0AAD4BL29_BOLED</name>
<proteinExistence type="predicted"/>
<dbReference type="AlphaFoldDB" id="A0AAD4BL29"/>
<evidence type="ECO:0000313" key="1">
    <source>
        <dbReference type="EMBL" id="KAF8433249.1"/>
    </source>
</evidence>
<comment type="caution">
    <text evidence="1">The sequence shown here is derived from an EMBL/GenBank/DDBJ whole genome shotgun (WGS) entry which is preliminary data.</text>
</comment>
<dbReference type="Proteomes" id="UP001194468">
    <property type="component" value="Unassembled WGS sequence"/>
</dbReference>
<gene>
    <name evidence="1" type="ORF">L210DRAFT_685965</name>
</gene>
<protein>
    <submittedName>
        <fullName evidence="1">Uncharacterized protein</fullName>
    </submittedName>
</protein>
<organism evidence="1 2">
    <name type="scientific">Boletus edulis BED1</name>
    <dbReference type="NCBI Taxonomy" id="1328754"/>
    <lineage>
        <taxon>Eukaryota</taxon>
        <taxon>Fungi</taxon>
        <taxon>Dikarya</taxon>
        <taxon>Basidiomycota</taxon>
        <taxon>Agaricomycotina</taxon>
        <taxon>Agaricomycetes</taxon>
        <taxon>Agaricomycetidae</taxon>
        <taxon>Boletales</taxon>
        <taxon>Boletineae</taxon>
        <taxon>Boletaceae</taxon>
        <taxon>Boletoideae</taxon>
        <taxon>Boletus</taxon>
    </lineage>
</organism>
<accession>A0AAD4BL29</accession>
<evidence type="ECO:0000313" key="2">
    <source>
        <dbReference type="Proteomes" id="UP001194468"/>
    </source>
</evidence>
<sequence>MSPWRHGATNSKCSKSKPLQWAKGESFDISALDGGRGNPFGGGFNGQVNINGSHGQRRSKSPCLSFGASEYLGQLHLRTTIRRSALRVTLAKGENVDPSVGAIRYPIRWLVHPIVTTSDQPTIQSQKRFIVISAHNRYIIVWSASDDSRKAYRWCLEIVLQ</sequence>
<reference evidence="1" key="1">
    <citation type="submission" date="2019-10" db="EMBL/GenBank/DDBJ databases">
        <authorList>
            <consortium name="DOE Joint Genome Institute"/>
            <person name="Kuo A."/>
            <person name="Miyauchi S."/>
            <person name="Kiss E."/>
            <person name="Drula E."/>
            <person name="Kohler A."/>
            <person name="Sanchez-Garcia M."/>
            <person name="Andreopoulos B."/>
            <person name="Barry K.W."/>
            <person name="Bonito G."/>
            <person name="Buee M."/>
            <person name="Carver A."/>
            <person name="Chen C."/>
            <person name="Cichocki N."/>
            <person name="Clum A."/>
            <person name="Culley D."/>
            <person name="Crous P.W."/>
            <person name="Fauchery L."/>
            <person name="Girlanda M."/>
            <person name="Hayes R."/>
            <person name="Keri Z."/>
            <person name="LaButti K."/>
            <person name="Lipzen A."/>
            <person name="Lombard V."/>
            <person name="Magnuson J."/>
            <person name="Maillard F."/>
            <person name="Morin E."/>
            <person name="Murat C."/>
            <person name="Nolan M."/>
            <person name="Ohm R."/>
            <person name="Pangilinan J."/>
            <person name="Pereira M."/>
            <person name="Perotto S."/>
            <person name="Peter M."/>
            <person name="Riley R."/>
            <person name="Sitrit Y."/>
            <person name="Stielow B."/>
            <person name="Szollosi G."/>
            <person name="Zifcakova L."/>
            <person name="Stursova M."/>
            <person name="Spatafora J.W."/>
            <person name="Tedersoo L."/>
            <person name="Vaario L.-M."/>
            <person name="Yamada A."/>
            <person name="Yan M."/>
            <person name="Wang P."/>
            <person name="Xu J."/>
            <person name="Bruns T."/>
            <person name="Baldrian P."/>
            <person name="Vilgalys R."/>
            <person name="Henrissat B."/>
            <person name="Grigoriev I.V."/>
            <person name="Hibbett D."/>
            <person name="Nagy L.G."/>
            <person name="Martin F.M."/>
        </authorList>
    </citation>
    <scope>NUCLEOTIDE SEQUENCE</scope>
    <source>
        <strain evidence="1">BED1</strain>
    </source>
</reference>
<dbReference type="EMBL" id="WHUW01000035">
    <property type="protein sequence ID" value="KAF8433249.1"/>
    <property type="molecule type" value="Genomic_DNA"/>
</dbReference>